<dbReference type="Proteomes" id="UP000199675">
    <property type="component" value="Unassembled WGS sequence"/>
</dbReference>
<name>A0A1H2SSC4_9GAMM</name>
<evidence type="ECO:0000313" key="1">
    <source>
        <dbReference type="EMBL" id="SDW34427.1"/>
    </source>
</evidence>
<dbReference type="EMBL" id="FNNE01000002">
    <property type="protein sequence ID" value="SDW34427.1"/>
    <property type="molecule type" value="Genomic_DNA"/>
</dbReference>
<dbReference type="AlphaFoldDB" id="A0A1H2SSC4"/>
<evidence type="ECO:0000313" key="2">
    <source>
        <dbReference type="Proteomes" id="UP000199675"/>
    </source>
</evidence>
<dbReference type="STRING" id="488533.SAMN04487960_102217"/>
<accession>A0A1H2SSC4</accession>
<organism evidence="1 2">
    <name type="scientific">Marinobacter mobilis</name>
    <dbReference type="NCBI Taxonomy" id="488533"/>
    <lineage>
        <taxon>Bacteria</taxon>
        <taxon>Pseudomonadati</taxon>
        <taxon>Pseudomonadota</taxon>
        <taxon>Gammaproteobacteria</taxon>
        <taxon>Pseudomonadales</taxon>
        <taxon>Marinobacteraceae</taxon>
        <taxon>Marinobacter</taxon>
    </lineage>
</organism>
<reference evidence="1 2" key="1">
    <citation type="submission" date="2016-10" db="EMBL/GenBank/DDBJ databases">
        <authorList>
            <person name="de Groot N.N."/>
        </authorList>
    </citation>
    <scope>NUCLEOTIDE SEQUENCE [LARGE SCALE GENOMIC DNA]</scope>
    <source>
        <strain evidence="1 2">CGMCC 1.7059</strain>
    </source>
</reference>
<sequence length="91" mass="10158">MINQNDSVLDEYIGAMFGQPVSPPTSGTLFPDTLEPVRADRSLQCTWAMPCNQTEAVTAALMLWQLFHGLPAGRLRVTLHQRGRAMLGRFR</sequence>
<keyword evidence="2" id="KW-1185">Reference proteome</keyword>
<proteinExistence type="predicted"/>
<protein>
    <submittedName>
        <fullName evidence="1">Uncharacterized protein</fullName>
    </submittedName>
</protein>
<dbReference type="RefSeq" id="WP_091811578.1">
    <property type="nucleotide sequence ID" value="NZ_FNNE01000002.1"/>
</dbReference>
<gene>
    <name evidence="1" type="ORF">SAMN04487960_102217</name>
</gene>